<dbReference type="KEGG" id="sacd:HS1genome_0302"/>
<dbReference type="InterPro" id="IPR057267">
    <property type="entry name" value="Rbsml_uL18_arch"/>
</dbReference>
<accession>A0A348B161</accession>
<dbReference type="HAMAP" id="MF_01337_A">
    <property type="entry name" value="Ribosomal_uL18_A"/>
    <property type="match status" value="1"/>
</dbReference>
<proteinExistence type="inferred from homology"/>
<dbReference type="Proteomes" id="UP000616143">
    <property type="component" value="Unassembled WGS sequence"/>
</dbReference>
<comment type="function">
    <text evidence="6">This is one of the proteins that bind and probably mediate the attachment of the 5S RNA into the large ribosomal subunit, where it forms part of the central protuberance.</text>
</comment>
<dbReference type="EMBL" id="AP018553">
    <property type="protein sequence ID" value="BBD71913.1"/>
    <property type="molecule type" value="Genomic_DNA"/>
</dbReference>
<dbReference type="InterPro" id="IPR057268">
    <property type="entry name" value="Ribosomal_L18"/>
</dbReference>
<gene>
    <name evidence="6" type="primary">rpl18</name>
    <name evidence="8" type="ORF">GCM10007116_06410</name>
    <name evidence="7" type="ORF">HS1genome_0302</name>
</gene>
<dbReference type="Proteomes" id="UP000276741">
    <property type="component" value="Chromosome"/>
</dbReference>
<dbReference type="GeneID" id="38665802"/>
<keyword evidence="2 6" id="KW-0699">rRNA-binding</keyword>
<evidence type="ECO:0000256" key="6">
    <source>
        <dbReference type="HAMAP-Rule" id="MF_01337"/>
    </source>
</evidence>
<dbReference type="PANTHER" id="PTHR23410">
    <property type="entry name" value="RIBOSOMAL PROTEIN L5-RELATED"/>
    <property type="match status" value="1"/>
</dbReference>
<dbReference type="EMBL" id="BMQS01000005">
    <property type="protein sequence ID" value="GGT91413.1"/>
    <property type="molecule type" value="Genomic_DNA"/>
</dbReference>
<dbReference type="NCBIfam" id="NF006342">
    <property type="entry name" value="PRK08569.1"/>
    <property type="match status" value="1"/>
</dbReference>
<dbReference type="OrthoDB" id="8644at2157"/>
<evidence type="ECO:0000256" key="4">
    <source>
        <dbReference type="ARBA" id="ARBA00022980"/>
    </source>
</evidence>
<evidence type="ECO:0000256" key="2">
    <source>
        <dbReference type="ARBA" id="ARBA00022730"/>
    </source>
</evidence>
<evidence type="ECO:0000313" key="9">
    <source>
        <dbReference type="Proteomes" id="UP000276741"/>
    </source>
</evidence>
<dbReference type="GO" id="GO:0003735">
    <property type="term" value="F:structural constituent of ribosome"/>
    <property type="evidence" value="ECO:0007669"/>
    <property type="project" value="InterPro"/>
</dbReference>
<dbReference type="GO" id="GO:0006412">
    <property type="term" value="P:translation"/>
    <property type="evidence" value="ECO:0007669"/>
    <property type="project" value="UniProtKB-UniRule"/>
</dbReference>
<sequence length="195" mass="22094">MKQGPNYKLKQRRRREGKTNYYRRYTYVVSGVDRLVVRFTNKAILVSLQKFDPKGDLTVASASSFELAKKYGWKGDLNNSTAAYLTGFLLGKRAIKAGVKEAVLDIGNRVPAKGSRLFIATKGVIDSGLTVPMNLEVDEGRLRGEHVAKYAEMLEQQDPERFKRVFSKYFERGLNPKDLPSHFKEVLNKLSEASE</sequence>
<dbReference type="Gene3D" id="3.30.420.100">
    <property type="match status" value="1"/>
</dbReference>
<dbReference type="CDD" id="cd00432">
    <property type="entry name" value="Ribosomal_L18_L5e"/>
    <property type="match status" value="1"/>
</dbReference>
<dbReference type="PANTHER" id="PTHR23410:SF12">
    <property type="entry name" value="LARGE RIBOSOMAL SUBUNIT PROTEIN UL18"/>
    <property type="match status" value="1"/>
</dbReference>
<evidence type="ECO:0000256" key="3">
    <source>
        <dbReference type="ARBA" id="ARBA00022884"/>
    </source>
</evidence>
<comment type="subunit">
    <text evidence="6">Part of the 50S ribosomal subunit. Contacts the 5S and 23S rRNAs.</text>
</comment>
<dbReference type="GO" id="GO:0000027">
    <property type="term" value="P:ribosomal large subunit assembly"/>
    <property type="evidence" value="ECO:0007669"/>
    <property type="project" value="TreeGrafter"/>
</dbReference>
<comment type="similarity">
    <text evidence="1 6">Belongs to the universal ribosomal protein uL18 family.</text>
</comment>
<dbReference type="InterPro" id="IPR005485">
    <property type="entry name" value="Rbsml_uL18_euk_arch"/>
</dbReference>
<dbReference type="RefSeq" id="WP_126449220.1">
    <property type="nucleotide sequence ID" value="NZ_AP018553.1"/>
</dbReference>
<reference evidence="7" key="3">
    <citation type="journal article" date="2019" name="BMC Res. Notes">
        <title>Complete genome sequence of the Sulfodiicoccus acidiphilus strain HS-1T, the first crenarchaeon that lacks polB3, isolated from an acidic hot spring in Ohwaku-dani, Hakone, Japan.</title>
        <authorList>
            <person name="Sakai H.D."/>
            <person name="Kurosawa N."/>
        </authorList>
    </citation>
    <scope>NUCLEOTIDE SEQUENCE</scope>
    <source>
        <strain evidence="7">HS-1</strain>
    </source>
</reference>
<keyword evidence="3 6" id="KW-0694">RNA-binding</keyword>
<reference evidence="9" key="2">
    <citation type="submission" date="2018-04" db="EMBL/GenBank/DDBJ databases">
        <title>Complete genome sequence of Sulfodiicoccus acidiphilus strain HS-1.</title>
        <authorList>
            <person name="Sakai H.D."/>
            <person name="Kurosawa N."/>
        </authorList>
    </citation>
    <scope>NUCLEOTIDE SEQUENCE [LARGE SCALE GENOMIC DNA]</scope>
    <source>
        <strain evidence="9">HS-1</strain>
    </source>
</reference>
<evidence type="ECO:0000313" key="8">
    <source>
        <dbReference type="EMBL" id="GGT91413.1"/>
    </source>
</evidence>
<organism evidence="7 9">
    <name type="scientific">Sulfodiicoccus acidiphilus</name>
    <dbReference type="NCBI Taxonomy" id="1670455"/>
    <lineage>
        <taxon>Archaea</taxon>
        <taxon>Thermoproteota</taxon>
        <taxon>Thermoprotei</taxon>
        <taxon>Sulfolobales</taxon>
        <taxon>Sulfolobaceae</taxon>
        <taxon>Sulfodiicoccus</taxon>
    </lineage>
</organism>
<dbReference type="GO" id="GO:0022625">
    <property type="term" value="C:cytosolic large ribosomal subunit"/>
    <property type="evidence" value="ECO:0007669"/>
    <property type="project" value="TreeGrafter"/>
</dbReference>
<keyword evidence="4 6" id="KW-0689">Ribosomal protein</keyword>
<reference evidence="8" key="4">
    <citation type="submission" date="2020-09" db="EMBL/GenBank/DDBJ databases">
        <authorList>
            <person name="Sun Q."/>
            <person name="Ohkuma M."/>
        </authorList>
    </citation>
    <scope>NUCLEOTIDE SEQUENCE</scope>
    <source>
        <strain evidence="8">JCM 31740</strain>
    </source>
</reference>
<keyword evidence="5 6" id="KW-0687">Ribonucleoprotein</keyword>
<dbReference type="SUPFAM" id="SSF53137">
    <property type="entry name" value="Translational machinery components"/>
    <property type="match status" value="1"/>
</dbReference>
<keyword evidence="9" id="KW-1185">Reference proteome</keyword>
<protein>
    <recommendedName>
        <fullName evidence="6">Large ribosomal subunit protein uL18</fullName>
    </recommendedName>
</protein>
<dbReference type="Pfam" id="PF17144">
    <property type="entry name" value="Ribosomal_L5e"/>
    <property type="match status" value="1"/>
</dbReference>
<evidence type="ECO:0000313" key="7">
    <source>
        <dbReference type="EMBL" id="BBD71913.1"/>
    </source>
</evidence>
<evidence type="ECO:0000256" key="5">
    <source>
        <dbReference type="ARBA" id="ARBA00023274"/>
    </source>
</evidence>
<dbReference type="AlphaFoldDB" id="A0A348B161"/>
<dbReference type="GO" id="GO:0008097">
    <property type="term" value="F:5S rRNA binding"/>
    <property type="evidence" value="ECO:0007669"/>
    <property type="project" value="InterPro"/>
</dbReference>
<name>A0A348B161_9CREN</name>
<evidence type="ECO:0000256" key="1">
    <source>
        <dbReference type="ARBA" id="ARBA00007116"/>
    </source>
</evidence>
<reference evidence="8" key="1">
    <citation type="journal article" date="2014" name="Int. J. Syst. Evol. Microbiol.">
        <title>Complete genome sequence of Corynebacterium casei LMG S-19264T (=DSM 44701T), isolated from a smear-ripened cheese.</title>
        <authorList>
            <consortium name="US DOE Joint Genome Institute (JGI-PGF)"/>
            <person name="Walter F."/>
            <person name="Albersmeier A."/>
            <person name="Kalinowski J."/>
            <person name="Ruckert C."/>
        </authorList>
    </citation>
    <scope>NUCLEOTIDE SEQUENCE</scope>
    <source>
        <strain evidence="8">JCM 31740</strain>
    </source>
</reference>